<evidence type="ECO:0000256" key="1">
    <source>
        <dbReference type="ARBA" id="ARBA00022490"/>
    </source>
</evidence>
<comment type="function">
    <text evidence="9">Catalyzes the attachment of tyrosine to tRNA(Tyr) in a two-step reaction: tyrosine is first activated by ATP to form Tyr-AMP and then transferred to the acceptor end of tRNA(Tyr).</text>
</comment>
<dbReference type="Pfam" id="PF22421">
    <property type="entry name" value="SYY_C-terminal"/>
    <property type="match status" value="1"/>
</dbReference>
<dbReference type="GO" id="GO:0004831">
    <property type="term" value="F:tyrosine-tRNA ligase activity"/>
    <property type="evidence" value="ECO:0007669"/>
    <property type="project" value="UniProtKB-UniRule"/>
</dbReference>
<dbReference type="Proteomes" id="UP000807850">
    <property type="component" value="Unassembled WGS sequence"/>
</dbReference>
<feature type="binding site" evidence="9">
    <location>
        <position position="238"/>
    </location>
    <ligand>
        <name>ATP</name>
        <dbReference type="ChEBI" id="CHEBI:30616"/>
    </ligand>
</feature>
<evidence type="ECO:0000256" key="9">
    <source>
        <dbReference type="HAMAP-Rule" id="MF_02007"/>
    </source>
</evidence>
<evidence type="ECO:0000313" key="13">
    <source>
        <dbReference type="Proteomes" id="UP000807850"/>
    </source>
</evidence>
<feature type="domain" description="Tyrosine--tRNA ligase SYY-like C-terminal" evidence="11">
    <location>
        <begin position="343"/>
        <end position="385"/>
    </location>
</feature>
<dbReference type="SUPFAM" id="SSF52374">
    <property type="entry name" value="Nucleotidylyl transferase"/>
    <property type="match status" value="1"/>
</dbReference>
<keyword evidence="4 9" id="KW-0067">ATP-binding</keyword>
<evidence type="ECO:0000256" key="10">
    <source>
        <dbReference type="PROSITE-ProRule" id="PRU00182"/>
    </source>
</evidence>
<dbReference type="NCBIfam" id="TIGR00234">
    <property type="entry name" value="tyrS"/>
    <property type="match status" value="1"/>
</dbReference>
<dbReference type="InterPro" id="IPR014729">
    <property type="entry name" value="Rossmann-like_a/b/a_fold"/>
</dbReference>
<accession>A0A9D6L9F9</accession>
<dbReference type="EMBL" id="JACQAY010000121">
    <property type="protein sequence ID" value="MBI3539425.1"/>
    <property type="molecule type" value="Genomic_DNA"/>
</dbReference>
<dbReference type="GO" id="GO:0003723">
    <property type="term" value="F:RNA binding"/>
    <property type="evidence" value="ECO:0007669"/>
    <property type="project" value="UniProtKB-KW"/>
</dbReference>
<sequence length="414" mass="45461">MDAEAQFAILSSGTEEILPEGALLERLRLAAREKRPLRVKQGFDPTAPDIHLGHTVGLRKLRQFQELGHQVVLIVGDCTGLVGDPSGRSKTRPQLGEAEVEANARTYLDQFYRVIERTPRPPLLPVEVHRNGEWFAAMRFIDVLRLMSQYTVARLLERDDFAKRHAAHQPIGVHELLYPLMQGYDSVAIRADVELGATEQKFNLLVGRVLQEQHGQPPQIALTLPVLPGLDGVQRMSKSLANYIGVTDPPGEMFGKVMSLPDGVMPLFWRLTTDATPAELAEVLAALNDGRTNPMVVKKRLGRALVAMYHGAPAAERAQADFEAQFARGEAPESLATWAAPDASEIGIKDLLVQAGLAKSGSDAWRAVDQGAVSVDGEKITDRAHRQRLGRTFVLRLGRRMIRVRPAGEPGGKG</sequence>
<keyword evidence="7 9" id="KW-0030">Aminoacyl-tRNA synthetase</keyword>
<dbReference type="GO" id="GO:0005829">
    <property type="term" value="C:cytosol"/>
    <property type="evidence" value="ECO:0007669"/>
    <property type="project" value="TreeGrafter"/>
</dbReference>
<dbReference type="InterPro" id="IPR001412">
    <property type="entry name" value="aa-tRNA-synth_I_CS"/>
</dbReference>
<keyword evidence="2 9" id="KW-0436">Ligase</keyword>
<dbReference type="PRINTS" id="PR01040">
    <property type="entry name" value="TRNASYNTHTYR"/>
</dbReference>
<comment type="similarity">
    <text evidence="9">Belongs to the class-I aminoacyl-tRNA synthetase family. TyrS type 2 subfamily.</text>
</comment>
<gene>
    <name evidence="9" type="primary">tyrS</name>
    <name evidence="12" type="ORF">HY076_04050</name>
</gene>
<evidence type="ECO:0000256" key="6">
    <source>
        <dbReference type="ARBA" id="ARBA00022917"/>
    </source>
</evidence>
<dbReference type="PROSITE" id="PS50889">
    <property type="entry name" value="S4"/>
    <property type="match status" value="1"/>
</dbReference>
<keyword evidence="3 9" id="KW-0547">Nucleotide-binding</keyword>
<dbReference type="Gene3D" id="1.10.240.10">
    <property type="entry name" value="Tyrosyl-Transfer RNA Synthetase"/>
    <property type="match status" value="1"/>
</dbReference>
<evidence type="ECO:0000256" key="8">
    <source>
        <dbReference type="ARBA" id="ARBA00048248"/>
    </source>
</evidence>
<dbReference type="GO" id="GO:0005524">
    <property type="term" value="F:ATP binding"/>
    <property type="evidence" value="ECO:0007669"/>
    <property type="project" value="UniProtKB-UniRule"/>
</dbReference>
<evidence type="ECO:0000256" key="5">
    <source>
        <dbReference type="ARBA" id="ARBA00022884"/>
    </source>
</evidence>
<dbReference type="PANTHER" id="PTHR11766:SF1">
    <property type="entry name" value="TYROSINE--TRNA LIGASE"/>
    <property type="match status" value="1"/>
</dbReference>
<dbReference type="InterPro" id="IPR054608">
    <property type="entry name" value="SYY-like_C"/>
</dbReference>
<name>A0A9D6L9F9_UNCEI</name>
<evidence type="ECO:0000259" key="11">
    <source>
        <dbReference type="Pfam" id="PF22421"/>
    </source>
</evidence>
<comment type="subunit">
    <text evidence="9">Homodimer.</text>
</comment>
<dbReference type="EC" id="6.1.1.1" evidence="9"/>
<dbReference type="CDD" id="cd00805">
    <property type="entry name" value="TyrRS_core"/>
    <property type="match status" value="1"/>
</dbReference>
<evidence type="ECO:0000313" key="12">
    <source>
        <dbReference type="EMBL" id="MBI3539425.1"/>
    </source>
</evidence>
<comment type="catalytic activity">
    <reaction evidence="8 9">
        <text>tRNA(Tyr) + L-tyrosine + ATP = L-tyrosyl-tRNA(Tyr) + AMP + diphosphate + H(+)</text>
        <dbReference type="Rhea" id="RHEA:10220"/>
        <dbReference type="Rhea" id="RHEA-COMP:9706"/>
        <dbReference type="Rhea" id="RHEA-COMP:9707"/>
        <dbReference type="ChEBI" id="CHEBI:15378"/>
        <dbReference type="ChEBI" id="CHEBI:30616"/>
        <dbReference type="ChEBI" id="CHEBI:33019"/>
        <dbReference type="ChEBI" id="CHEBI:58315"/>
        <dbReference type="ChEBI" id="CHEBI:78442"/>
        <dbReference type="ChEBI" id="CHEBI:78536"/>
        <dbReference type="ChEBI" id="CHEBI:456215"/>
        <dbReference type="EC" id="6.1.1.1"/>
    </reaction>
</comment>
<evidence type="ECO:0000256" key="4">
    <source>
        <dbReference type="ARBA" id="ARBA00022840"/>
    </source>
</evidence>
<protein>
    <recommendedName>
        <fullName evidence="9">Tyrosine--tRNA ligase</fullName>
        <ecNumber evidence="9">6.1.1.1</ecNumber>
    </recommendedName>
    <alternativeName>
        <fullName evidence="9">Tyrosyl-tRNA synthetase</fullName>
        <shortName evidence="9">TyrRS</shortName>
    </alternativeName>
</protein>
<dbReference type="InterPro" id="IPR024108">
    <property type="entry name" value="Tyr-tRNA-ligase_bac_2"/>
</dbReference>
<proteinExistence type="inferred from homology"/>
<dbReference type="AlphaFoldDB" id="A0A9D6L9F9"/>
<dbReference type="HAMAP" id="MF_02007">
    <property type="entry name" value="Tyr_tRNA_synth_type2"/>
    <property type="match status" value="1"/>
</dbReference>
<dbReference type="InterPro" id="IPR024088">
    <property type="entry name" value="Tyr-tRNA-ligase_bac-type"/>
</dbReference>
<keyword evidence="5 10" id="KW-0694">RNA-binding</keyword>
<evidence type="ECO:0000256" key="7">
    <source>
        <dbReference type="ARBA" id="ARBA00023146"/>
    </source>
</evidence>
<dbReference type="Gene3D" id="3.40.50.620">
    <property type="entry name" value="HUPs"/>
    <property type="match status" value="1"/>
</dbReference>
<keyword evidence="6 9" id="KW-0648">Protein biosynthesis</keyword>
<reference evidence="12" key="1">
    <citation type="submission" date="2020-07" db="EMBL/GenBank/DDBJ databases">
        <title>Huge and variable diversity of episymbiotic CPR bacteria and DPANN archaea in groundwater ecosystems.</title>
        <authorList>
            <person name="He C.Y."/>
            <person name="Keren R."/>
            <person name="Whittaker M."/>
            <person name="Farag I.F."/>
            <person name="Doudna J."/>
            <person name="Cate J.H.D."/>
            <person name="Banfield J.F."/>
        </authorList>
    </citation>
    <scope>NUCLEOTIDE SEQUENCE</scope>
    <source>
        <strain evidence="12">NC_groundwater_928_Pr1_S-0.2um_72_17</strain>
    </source>
</reference>
<dbReference type="PROSITE" id="PS00178">
    <property type="entry name" value="AA_TRNA_LIGASE_I"/>
    <property type="match status" value="1"/>
</dbReference>
<dbReference type="InterPro" id="IPR002305">
    <property type="entry name" value="aa-tRNA-synth_Ic"/>
</dbReference>
<dbReference type="Gene3D" id="3.10.290.10">
    <property type="entry name" value="RNA-binding S4 domain"/>
    <property type="match status" value="1"/>
</dbReference>
<evidence type="ECO:0000256" key="2">
    <source>
        <dbReference type="ARBA" id="ARBA00022598"/>
    </source>
</evidence>
<feature type="short sequence motif" description="'HIGH' region" evidence="9">
    <location>
        <begin position="45"/>
        <end position="54"/>
    </location>
</feature>
<dbReference type="Pfam" id="PF00579">
    <property type="entry name" value="tRNA-synt_1b"/>
    <property type="match status" value="1"/>
</dbReference>
<evidence type="ECO:0000256" key="3">
    <source>
        <dbReference type="ARBA" id="ARBA00022741"/>
    </source>
</evidence>
<dbReference type="GO" id="GO:0006437">
    <property type="term" value="P:tyrosyl-tRNA aminoacylation"/>
    <property type="evidence" value="ECO:0007669"/>
    <property type="project" value="UniProtKB-UniRule"/>
</dbReference>
<dbReference type="PANTHER" id="PTHR11766">
    <property type="entry name" value="TYROSYL-TRNA SYNTHETASE"/>
    <property type="match status" value="1"/>
</dbReference>
<comment type="caution">
    <text evidence="9">Lacks conserved residue(s) required for the propagation of feature annotation.</text>
</comment>
<comment type="subcellular location">
    <subcellularLocation>
        <location evidence="9">Cytoplasm</location>
    </subcellularLocation>
</comment>
<organism evidence="12 13">
    <name type="scientific">Eiseniibacteriota bacterium</name>
    <dbReference type="NCBI Taxonomy" id="2212470"/>
    <lineage>
        <taxon>Bacteria</taxon>
        <taxon>Candidatus Eiseniibacteriota</taxon>
    </lineage>
</organism>
<dbReference type="CDD" id="cd00165">
    <property type="entry name" value="S4"/>
    <property type="match status" value="1"/>
</dbReference>
<comment type="caution">
    <text evidence="12">The sequence shown here is derived from an EMBL/GenBank/DDBJ whole genome shotgun (WGS) entry which is preliminary data.</text>
</comment>
<keyword evidence="1 9" id="KW-0963">Cytoplasm</keyword>
<dbReference type="InterPro" id="IPR036986">
    <property type="entry name" value="S4_RNA-bd_sf"/>
</dbReference>
<dbReference type="SUPFAM" id="SSF55174">
    <property type="entry name" value="Alpha-L RNA-binding motif"/>
    <property type="match status" value="1"/>
</dbReference>
<dbReference type="InterPro" id="IPR002307">
    <property type="entry name" value="Tyr-tRNA-ligase"/>
</dbReference>